<keyword evidence="2" id="KW-1185">Reference proteome</keyword>
<evidence type="ECO:0008006" key="3">
    <source>
        <dbReference type="Google" id="ProtNLM"/>
    </source>
</evidence>
<evidence type="ECO:0000313" key="2">
    <source>
        <dbReference type="Proteomes" id="UP001057998"/>
    </source>
</evidence>
<sequence>MHLGPETLGNPLRRVFKKNKHKKIIKKYHSKKLKWTDAKLKELKKDIRFSLRKAQDNRCIYCRRIIKNERRNAFEDIEHYLDKSKQKYKKWTFSPINLVLSCRTCNFIKSTKDLGGDTLLQTENIKDGIGGFKWIHPYFDNYHLNIKIDKGWVYSIPHGAPNSIGARNLITDCMLDDIQTLEAYSENKKKYEMRLTLVATKAVKKGKIDLALSILQKLEEEKGKNWFDS</sequence>
<reference evidence="1" key="1">
    <citation type="submission" date="2022-07" db="EMBL/GenBank/DDBJ databases">
        <title>Genome sequencing of Photobacterium atrarenae GJH2-4.</title>
        <authorList>
            <person name="Park S.-J."/>
        </authorList>
    </citation>
    <scope>NUCLEOTIDE SEQUENCE</scope>
    <source>
        <strain evidence="1">GJH2-4</strain>
    </source>
</reference>
<organism evidence="1 2">
    <name type="scientific">Photobacterium atrarenae</name>
    <dbReference type="NCBI Taxonomy" id="865757"/>
    <lineage>
        <taxon>Bacteria</taxon>
        <taxon>Pseudomonadati</taxon>
        <taxon>Pseudomonadota</taxon>
        <taxon>Gammaproteobacteria</taxon>
        <taxon>Vibrionales</taxon>
        <taxon>Vibrionaceae</taxon>
        <taxon>Photobacterium</taxon>
    </lineage>
</organism>
<protein>
    <recommendedName>
        <fullName evidence="3">TIGR02646 family protein</fullName>
    </recommendedName>
</protein>
<evidence type="ECO:0000313" key="1">
    <source>
        <dbReference type="EMBL" id="UTV27210.1"/>
    </source>
</evidence>
<dbReference type="Gene3D" id="1.10.30.50">
    <property type="match status" value="1"/>
</dbReference>
<name>A0ABY5GDD0_9GAMM</name>
<accession>A0ABY5GDD0</accession>
<proteinExistence type="predicted"/>
<dbReference type="RefSeq" id="WP_255388425.1">
    <property type="nucleotide sequence ID" value="NZ_CP101508.1"/>
</dbReference>
<gene>
    <name evidence="1" type="ORF">NNL38_12840</name>
</gene>
<dbReference type="Proteomes" id="UP001057998">
    <property type="component" value="Chromosome 1"/>
</dbReference>
<dbReference type="EMBL" id="CP101508">
    <property type="protein sequence ID" value="UTV27210.1"/>
    <property type="molecule type" value="Genomic_DNA"/>
</dbReference>